<proteinExistence type="predicted"/>
<keyword evidence="3" id="KW-1185">Reference proteome</keyword>
<accession>A0A813F9I1</accession>
<evidence type="ECO:0000313" key="2">
    <source>
        <dbReference type="EMBL" id="CAE8609890.1"/>
    </source>
</evidence>
<dbReference type="Proteomes" id="UP000654075">
    <property type="component" value="Unassembled WGS sequence"/>
</dbReference>
<organism evidence="2 3">
    <name type="scientific">Polarella glacialis</name>
    <name type="common">Dinoflagellate</name>
    <dbReference type="NCBI Taxonomy" id="89957"/>
    <lineage>
        <taxon>Eukaryota</taxon>
        <taxon>Sar</taxon>
        <taxon>Alveolata</taxon>
        <taxon>Dinophyceae</taxon>
        <taxon>Suessiales</taxon>
        <taxon>Suessiaceae</taxon>
        <taxon>Polarella</taxon>
    </lineage>
</organism>
<evidence type="ECO:0000313" key="3">
    <source>
        <dbReference type="Proteomes" id="UP000654075"/>
    </source>
</evidence>
<gene>
    <name evidence="2" type="ORF">PGLA1383_LOCUS27716</name>
</gene>
<dbReference type="EMBL" id="CAJNNV010024443">
    <property type="protein sequence ID" value="CAE8609890.1"/>
    <property type="molecule type" value="Genomic_DNA"/>
</dbReference>
<protein>
    <submittedName>
        <fullName evidence="2">Uncharacterized protein</fullName>
    </submittedName>
</protein>
<feature type="region of interest" description="Disordered" evidence="1">
    <location>
        <begin position="173"/>
        <end position="193"/>
    </location>
</feature>
<dbReference type="AlphaFoldDB" id="A0A813F9I1"/>
<feature type="compositionally biased region" description="Polar residues" evidence="1">
    <location>
        <begin position="181"/>
        <end position="193"/>
    </location>
</feature>
<name>A0A813F9I1_POLGL</name>
<reference evidence="2" key="1">
    <citation type="submission" date="2021-02" db="EMBL/GenBank/DDBJ databases">
        <authorList>
            <person name="Dougan E. K."/>
            <person name="Rhodes N."/>
            <person name="Thang M."/>
            <person name="Chan C."/>
        </authorList>
    </citation>
    <scope>NUCLEOTIDE SEQUENCE</scope>
</reference>
<comment type="caution">
    <text evidence="2">The sequence shown here is derived from an EMBL/GenBank/DDBJ whole genome shotgun (WGS) entry which is preliminary data.</text>
</comment>
<sequence>MSSRGLADYVLVLHGIDEWLATAPGSTLNLADHLDSLGSAGAVAFLESHFLYHLDRNVSGDLVQSGIYRPLEPRQADSRPYNLAPHLVFRPAGATYVDTHYLMLQPRQAVQRRETGTWIRLTEWWVNHYADFMGPLKRMAHASLDNGDFRVVLLKPASEKIRRRRAKVLAAARGLSGGQGQKQTKQAVSAANASRDNPLGIVPTIGAAIRSNGFGRGKRGNQR</sequence>
<evidence type="ECO:0000256" key="1">
    <source>
        <dbReference type="SAM" id="MobiDB-lite"/>
    </source>
</evidence>